<dbReference type="InterPro" id="IPR013783">
    <property type="entry name" value="Ig-like_fold"/>
</dbReference>
<evidence type="ECO:0000256" key="1">
    <source>
        <dbReference type="ARBA" id="ARBA00010837"/>
    </source>
</evidence>
<sequence length="615" mass="71811">MAMKKHLGLLFRIIFLFLFFFFGLYVVFHQDVSLEVNRLLEKGRWIDDVYVEQARYGPGETAVIYTRLTNRSELDVEGKIIITIKHLGEEAARLESDRFTIINGEQKTLSVEWNSPKEDYKGYLVEAWFISDGELKDKGNTAIDISSDWAKFPRYGYITNFGELSKEEIRNNIERLNRFHINGLQFYDWQYKHHQPLAGTVQNPLNKWKDIANRDINVETVMEYLHQAHKKNMMAMNYNLLFGAYQFSEQDGVQPEWGLYKDAMHQLQDGHPLPNTWATSKLILQNPANEGWQHYILQKEEEVFQVFPFDGWHVDQLGDRGRLYDYQGHIIELDQTYEVFLKKAKETLHVPLVMNAVNDYGQIRIAQSPVDFLYTEVWNPINTYGQLKQVIERNIRLTKGNKAIVLAAYMNYRKADQPGQFNKASVLLADAVIFASGGAHFELGDTGMLSKEYFPNNHLVMTEELEKALYDYYDFLVAYQNLLRDQVVSVERDVIIEANEASKYPEKGAIWYFTKAKKGYEILHLINFTNQQSLQWRDDFGQYKEPIEMKNLNVKYYTDQPVEKVFIATPDEDHGSARSLVFTAAKDGKGKFITFTIPSLKYWDMVYLKERTTKE</sequence>
<comment type="caution">
    <text evidence="4">The sequence shown here is derived from an EMBL/GenBank/DDBJ whole genome shotgun (WGS) entry which is preliminary data.</text>
</comment>
<dbReference type="STRING" id="1413211.U473_02315"/>
<evidence type="ECO:0000256" key="2">
    <source>
        <dbReference type="ARBA" id="ARBA00022729"/>
    </source>
</evidence>
<dbReference type="Pfam" id="PF13199">
    <property type="entry name" value="Glyco_hydro_66"/>
    <property type="match status" value="1"/>
</dbReference>
<keyword evidence="2" id="KW-0732">Signal</keyword>
<comment type="similarity">
    <text evidence="1">Belongs to the glycosyl hydrolase 66 family.</text>
</comment>
<dbReference type="Gene3D" id="2.60.40.10">
    <property type="entry name" value="Immunoglobulins"/>
    <property type="match status" value="1"/>
</dbReference>
<accession>A0A135L255</accession>
<dbReference type="Gene3D" id="2.60.40.1180">
    <property type="entry name" value="Golgi alpha-mannosidase II"/>
    <property type="match status" value="1"/>
</dbReference>
<dbReference type="Gene3D" id="3.20.20.80">
    <property type="entry name" value="Glycosidases"/>
    <property type="match status" value="1"/>
</dbReference>
<organism evidence="4 5">
    <name type="scientific">Tepidibacillus decaturensis</name>
    <dbReference type="NCBI Taxonomy" id="1413211"/>
    <lineage>
        <taxon>Bacteria</taxon>
        <taxon>Bacillati</taxon>
        <taxon>Bacillota</taxon>
        <taxon>Bacilli</taxon>
        <taxon>Bacillales</taxon>
        <taxon>Bacillaceae</taxon>
        <taxon>Tepidibacillus</taxon>
    </lineage>
</organism>
<keyword evidence="3" id="KW-0472">Membrane</keyword>
<evidence type="ECO:0000313" key="5">
    <source>
        <dbReference type="Proteomes" id="UP000070352"/>
    </source>
</evidence>
<dbReference type="InterPro" id="IPR025092">
    <property type="entry name" value="Glyco_hydro_66"/>
</dbReference>
<gene>
    <name evidence="4" type="ORF">U473_02315</name>
</gene>
<reference evidence="4 5" key="1">
    <citation type="submission" date="2016-02" db="EMBL/GenBank/DDBJ databases">
        <title>Draft Genome for Tepidibacillus decaturensis nov. sp. Strain Z9, an Anaerobic, Moderately Thermophilic and Heterotrophic Bacterium from Deep Subsurface of the Illinois Basin, USA.</title>
        <authorList>
            <person name="Dong Y."/>
            <person name="Chang J.Y."/>
            <person name="Sanford R."/>
            <person name="Fouke B.W."/>
        </authorList>
    </citation>
    <scope>NUCLEOTIDE SEQUENCE [LARGE SCALE GENOMIC DNA]</scope>
    <source>
        <strain evidence="4 5">Z9</strain>
    </source>
</reference>
<dbReference type="Proteomes" id="UP000070352">
    <property type="component" value="Unassembled WGS sequence"/>
</dbReference>
<evidence type="ECO:0008006" key="6">
    <source>
        <dbReference type="Google" id="ProtNLM"/>
    </source>
</evidence>
<name>A0A135L255_9BACI</name>
<protein>
    <recommendedName>
        <fullName evidence="6">Dextranase</fullName>
    </recommendedName>
</protein>
<dbReference type="InterPro" id="IPR013780">
    <property type="entry name" value="Glyco_hydro_b"/>
</dbReference>
<dbReference type="EMBL" id="LSKU01000001">
    <property type="protein sequence ID" value="KXG42987.1"/>
    <property type="molecule type" value="Genomic_DNA"/>
</dbReference>
<keyword evidence="3" id="KW-0812">Transmembrane</keyword>
<evidence type="ECO:0000313" key="4">
    <source>
        <dbReference type="EMBL" id="KXG42987.1"/>
    </source>
</evidence>
<keyword evidence="3" id="KW-1133">Transmembrane helix</keyword>
<proteinExistence type="inferred from homology"/>
<evidence type="ECO:0000256" key="3">
    <source>
        <dbReference type="SAM" id="Phobius"/>
    </source>
</evidence>
<dbReference type="CDD" id="cd14745">
    <property type="entry name" value="GH66"/>
    <property type="match status" value="1"/>
</dbReference>
<keyword evidence="5" id="KW-1185">Reference proteome</keyword>
<feature type="transmembrane region" description="Helical" evidence="3">
    <location>
        <begin position="7"/>
        <end position="28"/>
    </location>
</feature>
<dbReference type="AlphaFoldDB" id="A0A135L255"/>